<organism evidence="1">
    <name type="scientific">marine sediment metagenome</name>
    <dbReference type="NCBI Taxonomy" id="412755"/>
    <lineage>
        <taxon>unclassified sequences</taxon>
        <taxon>metagenomes</taxon>
        <taxon>ecological metagenomes</taxon>
    </lineage>
</organism>
<sequence>DEEKMTDEDVKKLIEGIADPAGTVYRFSLASSLLRRKRMK</sequence>
<name>X1RBY6_9ZZZZ</name>
<protein>
    <submittedName>
        <fullName evidence="1">Uncharacterized protein</fullName>
    </submittedName>
</protein>
<dbReference type="AlphaFoldDB" id="X1RBY6"/>
<gene>
    <name evidence="1" type="ORF">S12H4_18668</name>
</gene>
<reference evidence="1" key="1">
    <citation type="journal article" date="2014" name="Front. Microbiol.">
        <title>High frequency of phylogenetically diverse reductive dehalogenase-homologous genes in deep subseafloor sedimentary metagenomes.</title>
        <authorList>
            <person name="Kawai M."/>
            <person name="Futagami T."/>
            <person name="Toyoda A."/>
            <person name="Takaki Y."/>
            <person name="Nishi S."/>
            <person name="Hori S."/>
            <person name="Arai W."/>
            <person name="Tsubouchi T."/>
            <person name="Morono Y."/>
            <person name="Uchiyama I."/>
            <person name="Ito T."/>
            <person name="Fujiyama A."/>
            <person name="Inagaki F."/>
            <person name="Takami H."/>
        </authorList>
    </citation>
    <scope>NUCLEOTIDE SEQUENCE</scope>
    <source>
        <strain evidence="1">Expedition CK06-06</strain>
    </source>
</reference>
<evidence type="ECO:0000313" key="1">
    <source>
        <dbReference type="EMBL" id="GAI78068.1"/>
    </source>
</evidence>
<dbReference type="EMBL" id="BARW01009247">
    <property type="protein sequence ID" value="GAI78068.1"/>
    <property type="molecule type" value="Genomic_DNA"/>
</dbReference>
<accession>X1RBY6</accession>
<comment type="caution">
    <text evidence="1">The sequence shown here is derived from an EMBL/GenBank/DDBJ whole genome shotgun (WGS) entry which is preliminary data.</text>
</comment>
<feature type="non-terminal residue" evidence="1">
    <location>
        <position position="1"/>
    </location>
</feature>
<proteinExistence type="predicted"/>